<comment type="caution">
    <text evidence="3">The sequence shown here is derived from an EMBL/GenBank/DDBJ whole genome shotgun (WGS) entry which is preliminary data.</text>
</comment>
<feature type="transmembrane region" description="Helical" evidence="1">
    <location>
        <begin position="218"/>
        <end position="236"/>
    </location>
</feature>
<dbReference type="PANTHER" id="PTHR43592:SF15">
    <property type="entry name" value="CAAX AMINO TERMINAL PROTEASE FAMILY PROTEIN"/>
    <property type="match status" value="1"/>
</dbReference>
<keyword evidence="1" id="KW-1133">Transmembrane helix</keyword>
<evidence type="ECO:0000313" key="3">
    <source>
        <dbReference type="EMBL" id="PID56194.1"/>
    </source>
</evidence>
<dbReference type="PANTHER" id="PTHR43592">
    <property type="entry name" value="CAAX AMINO TERMINAL PROTEASE"/>
    <property type="match status" value="1"/>
</dbReference>
<protein>
    <recommendedName>
        <fullName evidence="2">CAAX prenyl protease 2/Lysostaphin resistance protein A-like domain-containing protein</fullName>
    </recommendedName>
</protein>
<proteinExistence type="predicted"/>
<dbReference type="GO" id="GO:0080120">
    <property type="term" value="P:CAAX-box protein maturation"/>
    <property type="evidence" value="ECO:0007669"/>
    <property type="project" value="UniProtKB-ARBA"/>
</dbReference>
<accession>A0A2G6E2A3</accession>
<feature type="domain" description="CAAX prenyl protease 2/Lysostaphin resistance protein A-like" evidence="2">
    <location>
        <begin position="187"/>
        <end position="274"/>
    </location>
</feature>
<dbReference type="EMBL" id="PDPS01000037">
    <property type="protein sequence ID" value="PID56194.1"/>
    <property type="molecule type" value="Genomic_DNA"/>
</dbReference>
<feature type="transmembrane region" description="Helical" evidence="1">
    <location>
        <begin position="77"/>
        <end position="94"/>
    </location>
</feature>
<dbReference type="GO" id="GO:0004175">
    <property type="term" value="F:endopeptidase activity"/>
    <property type="evidence" value="ECO:0007669"/>
    <property type="project" value="UniProtKB-ARBA"/>
</dbReference>
<reference evidence="3 4" key="1">
    <citation type="submission" date="2017-10" db="EMBL/GenBank/DDBJ databases">
        <title>Novel microbial diversity and functional potential in the marine mammal oral microbiome.</title>
        <authorList>
            <person name="Dudek N.K."/>
            <person name="Sun C.L."/>
            <person name="Burstein D."/>
            <person name="Kantor R.S."/>
            <person name="Aliaga Goltsman D.S."/>
            <person name="Bik E.M."/>
            <person name="Thomas B.C."/>
            <person name="Banfield J.F."/>
            <person name="Relman D.A."/>
        </authorList>
    </citation>
    <scope>NUCLEOTIDE SEQUENCE [LARGE SCALE GENOMIC DNA]</scope>
    <source>
        <strain evidence="3">DOLZORAL124_49_17</strain>
    </source>
</reference>
<feature type="transmembrane region" description="Helical" evidence="1">
    <location>
        <begin position="242"/>
        <end position="266"/>
    </location>
</feature>
<feature type="transmembrane region" description="Helical" evidence="1">
    <location>
        <begin position="185"/>
        <end position="206"/>
    </location>
</feature>
<feature type="transmembrane region" description="Helical" evidence="1">
    <location>
        <begin position="305"/>
        <end position="323"/>
    </location>
</feature>
<organism evidence="3 4">
    <name type="scientific">candidate division KSB3 bacterium</name>
    <dbReference type="NCBI Taxonomy" id="2044937"/>
    <lineage>
        <taxon>Bacteria</taxon>
        <taxon>candidate division KSB3</taxon>
    </lineage>
</organism>
<dbReference type="AlphaFoldDB" id="A0A2G6E2A3"/>
<evidence type="ECO:0000259" key="2">
    <source>
        <dbReference type="Pfam" id="PF02517"/>
    </source>
</evidence>
<feature type="transmembrane region" description="Helical" evidence="1">
    <location>
        <begin position="141"/>
        <end position="165"/>
    </location>
</feature>
<name>A0A2G6E2A3_9BACT</name>
<dbReference type="Proteomes" id="UP000229740">
    <property type="component" value="Unassembled WGS sequence"/>
</dbReference>
<dbReference type="InterPro" id="IPR003675">
    <property type="entry name" value="Rce1/LyrA-like_dom"/>
</dbReference>
<evidence type="ECO:0000313" key="4">
    <source>
        <dbReference type="Proteomes" id="UP000229740"/>
    </source>
</evidence>
<evidence type="ECO:0000256" key="1">
    <source>
        <dbReference type="SAM" id="Phobius"/>
    </source>
</evidence>
<sequence length="337" mass="36785">MQAHTRNSRKSSELPSGGVERISAVVCPGAERRMCHQSTHDLQPAEAEQGIPLPLRAELKQPALLSSGNTPSLGECLAIYLLSGVLLVTLGAALQYLHLFWGLAVSQIAVIAGPALLYTILCHYDLPRSFFLRSIHIKTALLTVMIACSAFVPVMVVAALQELLLHRSPEYLALWAELMQKLEQAPFLTALCVIAVLPAVCEELFFRGFLLQGLRKKIPDAPAVIAVGILFGLFHLDFYRFLPVSLLGMLFACLVVKTGSIFPAILSHGINNAITLLLSRCSSRIQGIEQLDRLQCEALLSVEDMLGMLPIVIIASSILWFAFRALPGVDEEPPDLL</sequence>
<keyword evidence="1" id="KW-0472">Membrane</keyword>
<keyword evidence="1" id="KW-0812">Transmembrane</keyword>
<dbReference type="Pfam" id="PF02517">
    <property type="entry name" value="Rce1-like"/>
    <property type="match status" value="1"/>
</dbReference>
<gene>
    <name evidence="3" type="ORF">CSB45_12515</name>
</gene>
<feature type="transmembrane region" description="Helical" evidence="1">
    <location>
        <begin position="100"/>
        <end position="121"/>
    </location>
</feature>